<proteinExistence type="predicted"/>
<gene>
    <name evidence="1" type="ORF">HPB50_006491</name>
</gene>
<comment type="caution">
    <text evidence="1">The sequence shown here is derived from an EMBL/GenBank/DDBJ whole genome shotgun (WGS) entry which is preliminary data.</text>
</comment>
<reference evidence="1" key="1">
    <citation type="submission" date="2020-05" db="EMBL/GenBank/DDBJ databases">
        <title>Large-scale comparative analyses of tick genomes elucidate their genetic diversity and vector capacities.</title>
        <authorList>
            <person name="Jia N."/>
            <person name="Wang J."/>
            <person name="Shi W."/>
            <person name="Du L."/>
            <person name="Sun Y."/>
            <person name="Zhan W."/>
            <person name="Jiang J."/>
            <person name="Wang Q."/>
            <person name="Zhang B."/>
            <person name="Ji P."/>
            <person name="Sakyi L.B."/>
            <person name="Cui X."/>
            <person name="Yuan T."/>
            <person name="Jiang B."/>
            <person name="Yang W."/>
            <person name="Lam T.T.-Y."/>
            <person name="Chang Q."/>
            <person name="Ding S."/>
            <person name="Wang X."/>
            <person name="Zhu J."/>
            <person name="Ruan X."/>
            <person name="Zhao L."/>
            <person name="Wei J."/>
            <person name="Que T."/>
            <person name="Du C."/>
            <person name="Cheng J."/>
            <person name="Dai P."/>
            <person name="Han X."/>
            <person name="Huang E."/>
            <person name="Gao Y."/>
            <person name="Liu J."/>
            <person name="Shao H."/>
            <person name="Ye R."/>
            <person name="Li L."/>
            <person name="Wei W."/>
            <person name="Wang X."/>
            <person name="Wang C."/>
            <person name="Yang T."/>
            <person name="Huo Q."/>
            <person name="Li W."/>
            <person name="Guo W."/>
            <person name="Chen H."/>
            <person name="Zhou L."/>
            <person name="Ni X."/>
            <person name="Tian J."/>
            <person name="Zhou Y."/>
            <person name="Sheng Y."/>
            <person name="Liu T."/>
            <person name="Pan Y."/>
            <person name="Xia L."/>
            <person name="Li J."/>
            <person name="Zhao F."/>
            <person name="Cao W."/>
        </authorList>
    </citation>
    <scope>NUCLEOTIDE SEQUENCE</scope>
    <source>
        <strain evidence="1">Hyas-2018</strain>
    </source>
</reference>
<organism evidence="1 2">
    <name type="scientific">Hyalomma asiaticum</name>
    <name type="common">Tick</name>
    <dbReference type="NCBI Taxonomy" id="266040"/>
    <lineage>
        <taxon>Eukaryota</taxon>
        <taxon>Metazoa</taxon>
        <taxon>Ecdysozoa</taxon>
        <taxon>Arthropoda</taxon>
        <taxon>Chelicerata</taxon>
        <taxon>Arachnida</taxon>
        <taxon>Acari</taxon>
        <taxon>Parasitiformes</taxon>
        <taxon>Ixodida</taxon>
        <taxon>Ixodoidea</taxon>
        <taxon>Ixodidae</taxon>
        <taxon>Hyalomminae</taxon>
        <taxon>Hyalomma</taxon>
    </lineage>
</organism>
<dbReference type="EMBL" id="CM023484">
    <property type="protein sequence ID" value="KAH6932509.1"/>
    <property type="molecule type" value="Genomic_DNA"/>
</dbReference>
<evidence type="ECO:0000313" key="2">
    <source>
        <dbReference type="Proteomes" id="UP000821845"/>
    </source>
</evidence>
<dbReference type="Proteomes" id="UP000821845">
    <property type="component" value="Chromosome 4"/>
</dbReference>
<protein>
    <submittedName>
        <fullName evidence="1">Uncharacterized protein</fullName>
    </submittedName>
</protein>
<accession>A0ACB7SFF9</accession>
<keyword evidence="2" id="KW-1185">Reference proteome</keyword>
<name>A0ACB7SFF9_HYAAI</name>
<evidence type="ECO:0000313" key="1">
    <source>
        <dbReference type="EMBL" id="KAH6932509.1"/>
    </source>
</evidence>
<sequence>MGRKGNYSFLGLLRRLVYGFALLCEGVDPRAGKKKGRRIRLLCWKEDGAPQRPGRKRRRSKGETLTSLRPAALRDDHSALLSASPAKRASPLRESLCGEAHRRFSLFRPPGERVCVRSVVARPFALPSIIRVGRSLAAQHPVSRFPRSIPPSPSRRTSFSYSPTIPPPLPFSTISALLCQTYTLR</sequence>